<reference evidence="3" key="1">
    <citation type="journal article" date="2005" name="Nature">
        <title>The map-based sequence of the rice genome.</title>
        <authorList>
            <consortium name="International rice genome sequencing project (IRGSP)"/>
            <person name="Matsumoto T."/>
            <person name="Wu J."/>
            <person name="Kanamori H."/>
            <person name="Katayose Y."/>
            <person name="Fujisawa M."/>
            <person name="Namiki N."/>
            <person name="Mizuno H."/>
            <person name="Yamamoto K."/>
            <person name="Antonio B.A."/>
            <person name="Baba T."/>
            <person name="Sakata K."/>
            <person name="Nagamura Y."/>
            <person name="Aoki H."/>
            <person name="Arikawa K."/>
            <person name="Arita K."/>
            <person name="Bito T."/>
            <person name="Chiden Y."/>
            <person name="Fujitsuka N."/>
            <person name="Fukunaka R."/>
            <person name="Hamada M."/>
            <person name="Harada C."/>
            <person name="Hayashi A."/>
            <person name="Hijishita S."/>
            <person name="Honda M."/>
            <person name="Hosokawa S."/>
            <person name="Ichikawa Y."/>
            <person name="Idonuma A."/>
            <person name="Iijima M."/>
            <person name="Ikeda M."/>
            <person name="Ikeno M."/>
            <person name="Ito K."/>
            <person name="Ito S."/>
            <person name="Ito T."/>
            <person name="Ito Y."/>
            <person name="Ito Y."/>
            <person name="Iwabuchi A."/>
            <person name="Kamiya K."/>
            <person name="Karasawa W."/>
            <person name="Kurita K."/>
            <person name="Katagiri S."/>
            <person name="Kikuta A."/>
            <person name="Kobayashi H."/>
            <person name="Kobayashi N."/>
            <person name="Machita K."/>
            <person name="Maehara T."/>
            <person name="Masukawa M."/>
            <person name="Mizubayashi T."/>
            <person name="Mukai Y."/>
            <person name="Nagasaki H."/>
            <person name="Nagata Y."/>
            <person name="Naito S."/>
            <person name="Nakashima M."/>
            <person name="Nakama Y."/>
            <person name="Nakamichi Y."/>
            <person name="Nakamura M."/>
            <person name="Meguro A."/>
            <person name="Negishi M."/>
            <person name="Ohta I."/>
            <person name="Ohta T."/>
            <person name="Okamoto M."/>
            <person name="Ono N."/>
            <person name="Saji S."/>
            <person name="Sakaguchi M."/>
            <person name="Sakai K."/>
            <person name="Shibata M."/>
            <person name="Shimokawa T."/>
            <person name="Song J."/>
            <person name="Takazaki Y."/>
            <person name="Terasawa K."/>
            <person name="Tsugane M."/>
            <person name="Tsuji K."/>
            <person name="Ueda S."/>
            <person name="Waki K."/>
            <person name="Yamagata H."/>
            <person name="Yamamoto M."/>
            <person name="Yamamoto S."/>
            <person name="Yamane H."/>
            <person name="Yoshiki S."/>
            <person name="Yoshihara R."/>
            <person name="Yukawa K."/>
            <person name="Zhong H."/>
            <person name="Yano M."/>
            <person name="Yuan Q."/>
            <person name="Ouyang S."/>
            <person name="Liu J."/>
            <person name="Jones K.M."/>
            <person name="Gansberger K."/>
            <person name="Moffat K."/>
            <person name="Hill J."/>
            <person name="Bera J."/>
            <person name="Fadrosh D."/>
            <person name="Jin S."/>
            <person name="Johri S."/>
            <person name="Kim M."/>
            <person name="Overton L."/>
            <person name="Reardon M."/>
            <person name="Tsitrin T."/>
            <person name="Vuong H."/>
            <person name="Weaver B."/>
            <person name="Ciecko A."/>
            <person name="Tallon L."/>
            <person name="Jackson J."/>
            <person name="Pai G."/>
            <person name="Aken S.V."/>
            <person name="Utterback T."/>
            <person name="Reidmuller S."/>
            <person name="Feldblyum T."/>
            <person name="Hsiao J."/>
            <person name="Zismann V."/>
            <person name="Iobst S."/>
            <person name="de Vazeille A.R."/>
            <person name="Buell C.R."/>
            <person name="Ying K."/>
            <person name="Li Y."/>
            <person name="Lu T."/>
            <person name="Huang Y."/>
            <person name="Zhao Q."/>
            <person name="Feng Q."/>
            <person name="Zhang L."/>
            <person name="Zhu J."/>
            <person name="Weng Q."/>
            <person name="Mu J."/>
            <person name="Lu Y."/>
            <person name="Fan D."/>
            <person name="Liu Y."/>
            <person name="Guan J."/>
            <person name="Zhang Y."/>
            <person name="Yu S."/>
            <person name="Liu X."/>
            <person name="Zhang Y."/>
            <person name="Hong G."/>
            <person name="Han B."/>
            <person name="Choisne N."/>
            <person name="Demange N."/>
            <person name="Orjeda G."/>
            <person name="Samain S."/>
            <person name="Cattolico L."/>
            <person name="Pelletier E."/>
            <person name="Couloux A."/>
            <person name="Segurens B."/>
            <person name="Wincker P."/>
            <person name="D'Hont A."/>
            <person name="Scarpelli C."/>
            <person name="Weissenbach J."/>
            <person name="Salanoubat M."/>
            <person name="Quetier F."/>
            <person name="Yu Y."/>
            <person name="Kim H.R."/>
            <person name="Rambo T."/>
            <person name="Currie J."/>
            <person name="Collura K."/>
            <person name="Luo M."/>
            <person name="Yang T."/>
            <person name="Ammiraju J.S.S."/>
            <person name="Engler F."/>
            <person name="Soderlund C."/>
            <person name="Wing R.A."/>
            <person name="Palmer L.E."/>
            <person name="de la Bastide M."/>
            <person name="Spiegel L."/>
            <person name="Nascimento L."/>
            <person name="Zutavern T."/>
            <person name="O'Shaughnessy A."/>
            <person name="Dike S."/>
            <person name="Dedhia N."/>
            <person name="Preston R."/>
            <person name="Balija V."/>
            <person name="McCombie W.R."/>
            <person name="Chow T."/>
            <person name="Chen H."/>
            <person name="Chung M."/>
            <person name="Chen C."/>
            <person name="Shaw J."/>
            <person name="Wu H."/>
            <person name="Hsiao K."/>
            <person name="Chao Y."/>
            <person name="Chu M."/>
            <person name="Cheng C."/>
            <person name="Hour A."/>
            <person name="Lee P."/>
            <person name="Lin S."/>
            <person name="Lin Y."/>
            <person name="Liou J."/>
            <person name="Liu S."/>
            <person name="Hsing Y."/>
            <person name="Raghuvanshi S."/>
            <person name="Mohanty A."/>
            <person name="Bharti A.K."/>
            <person name="Gaur A."/>
            <person name="Gupta V."/>
            <person name="Kumar D."/>
            <person name="Ravi V."/>
            <person name="Vij S."/>
            <person name="Kapur A."/>
            <person name="Khurana P."/>
            <person name="Khurana P."/>
            <person name="Khurana J.P."/>
            <person name="Tyagi A.K."/>
            <person name="Gaikwad K."/>
            <person name="Singh A."/>
            <person name="Dalal V."/>
            <person name="Srivastava S."/>
            <person name="Dixit A."/>
            <person name="Pal A.K."/>
            <person name="Ghazi I.A."/>
            <person name="Yadav M."/>
            <person name="Pandit A."/>
            <person name="Bhargava A."/>
            <person name="Sureshbabu K."/>
            <person name="Batra K."/>
            <person name="Sharma T.R."/>
            <person name="Mohapatra T."/>
            <person name="Singh N.K."/>
            <person name="Messing J."/>
            <person name="Nelson A.B."/>
            <person name="Fuks G."/>
            <person name="Kavchok S."/>
            <person name="Keizer G."/>
            <person name="Linton E."/>
            <person name="Llaca V."/>
            <person name="Song R."/>
            <person name="Tanyolac B."/>
            <person name="Young S."/>
            <person name="Ho-Il K."/>
            <person name="Hahn J.H."/>
            <person name="Sangsakoo G."/>
            <person name="Vanavichit A."/>
            <person name="de Mattos Luiz.A.T."/>
            <person name="Zimmer P.D."/>
            <person name="Malone G."/>
            <person name="Dellagostin O."/>
            <person name="de Oliveira A.C."/>
            <person name="Bevan M."/>
            <person name="Bancroft I."/>
            <person name="Minx P."/>
            <person name="Cordum H."/>
            <person name="Wilson R."/>
            <person name="Cheng Z."/>
            <person name="Jin W."/>
            <person name="Jiang J."/>
            <person name="Leong S.A."/>
            <person name="Iwama H."/>
            <person name="Gojobori T."/>
            <person name="Itoh T."/>
            <person name="Niimura Y."/>
            <person name="Fujii Y."/>
            <person name="Habara T."/>
            <person name="Sakai H."/>
            <person name="Sato Y."/>
            <person name="Wilson G."/>
            <person name="Kumar K."/>
            <person name="McCouch S."/>
            <person name="Juretic N."/>
            <person name="Hoen D."/>
            <person name="Wright S."/>
            <person name="Bruskiewich R."/>
            <person name="Bureau T."/>
            <person name="Miyao A."/>
            <person name="Hirochika H."/>
            <person name="Nishikawa T."/>
            <person name="Kadowaki K."/>
            <person name="Sugiura M."/>
            <person name="Burr B."/>
            <person name="Sasaki T."/>
        </authorList>
    </citation>
    <scope>NUCLEOTIDE SEQUENCE [LARGE SCALE GENOMIC DNA]</scope>
    <source>
        <strain evidence="3">cv. Nipponbare</strain>
    </source>
</reference>
<dbReference type="AlphaFoldDB" id="A0A0P0XX37"/>
<evidence type="ECO:0000256" key="1">
    <source>
        <dbReference type="SAM" id="MobiDB-lite"/>
    </source>
</evidence>
<protein>
    <submittedName>
        <fullName evidence="2">Os10g0538100 protein</fullName>
    </submittedName>
</protein>
<reference evidence="2 3" key="2">
    <citation type="journal article" date="2013" name="Plant Cell Physiol.">
        <title>Rice Annotation Project Database (RAP-DB): an integrative and interactive database for rice genomics.</title>
        <authorList>
            <person name="Sakai H."/>
            <person name="Lee S.S."/>
            <person name="Tanaka T."/>
            <person name="Numa H."/>
            <person name="Kim J."/>
            <person name="Kawahara Y."/>
            <person name="Wakimoto H."/>
            <person name="Yang C.C."/>
            <person name="Iwamoto M."/>
            <person name="Abe T."/>
            <person name="Yamada Y."/>
            <person name="Muto A."/>
            <person name="Inokuchi H."/>
            <person name="Ikemura T."/>
            <person name="Matsumoto T."/>
            <person name="Sasaki T."/>
            <person name="Itoh T."/>
        </authorList>
    </citation>
    <scope>NUCLEOTIDE SEQUENCE [LARGE SCALE GENOMIC DNA]</scope>
    <source>
        <strain evidence="3">cv. Nipponbare</strain>
    </source>
</reference>
<name>A0A0P0XX37_ORYSJ</name>
<dbReference type="PaxDb" id="39947-A0A0P0XX37"/>
<keyword evidence="3" id="KW-1185">Reference proteome</keyword>
<dbReference type="EMBL" id="AP014966">
    <property type="protein sequence ID" value="BAT11836.1"/>
    <property type="molecule type" value="Genomic_DNA"/>
</dbReference>
<feature type="compositionally biased region" description="Basic and acidic residues" evidence="1">
    <location>
        <begin position="115"/>
        <end position="126"/>
    </location>
</feature>
<gene>
    <name evidence="2" type="ordered locus">Os10g0538100</name>
    <name evidence="2" type="ORF">OSNPB_100538100</name>
</gene>
<evidence type="ECO:0000313" key="2">
    <source>
        <dbReference type="EMBL" id="BAT11836.1"/>
    </source>
</evidence>
<proteinExistence type="predicted"/>
<evidence type="ECO:0000313" key="3">
    <source>
        <dbReference type="Proteomes" id="UP000059680"/>
    </source>
</evidence>
<dbReference type="Proteomes" id="UP000059680">
    <property type="component" value="Chromosome 10"/>
</dbReference>
<organism evidence="2 3">
    <name type="scientific">Oryza sativa subsp. japonica</name>
    <name type="common">Rice</name>
    <dbReference type="NCBI Taxonomy" id="39947"/>
    <lineage>
        <taxon>Eukaryota</taxon>
        <taxon>Viridiplantae</taxon>
        <taxon>Streptophyta</taxon>
        <taxon>Embryophyta</taxon>
        <taxon>Tracheophyta</taxon>
        <taxon>Spermatophyta</taxon>
        <taxon>Magnoliopsida</taxon>
        <taxon>Liliopsida</taxon>
        <taxon>Poales</taxon>
        <taxon>Poaceae</taxon>
        <taxon>BOP clade</taxon>
        <taxon>Oryzoideae</taxon>
        <taxon>Oryzeae</taxon>
        <taxon>Oryzinae</taxon>
        <taxon>Oryza</taxon>
        <taxon>Oryza sativa</taxon>
    </lineage>
</organism>
<feature type="region of interest" description="Disordered" evidence="1">
    <location>
        <begin position="1"/>
        <end position="126"/>
    </location>
</feature>
<sequence>MRRRRLEARGRVDGELAAPPPFHAMMADARRLRAHEVMTGSTPRRPPSPSRPPSLAVDGAHRLRRPRCRVALMADAEEGRQQRPAEVAATGRGGNSLPANSREPPSRRTAMNDDGYEREKREEKQR</sequence>
<accession>A0A0P0XX37</accession>
<dbReference type="InParanoid" id="A0A0P0XX37"/>
<reference evidence="2 3" key="3">
    <citation type="journal article" date="2013" name="Rice">
        <title>Improvement of the Oryza sativa Nipponbare reference genome using next generation sequence and optical map data.</title>
        <authorList>
            <person name="Kawahara Y."/>
            <person name="de la Bastide M."/>
            <person name="Hamilton J.P."/>
            <person name="Kanamori H."/>
            <person name="McCombie W.R."/>
            <person name="Ouyang S."/>
            <person name="Schwartz D.C."/>
            <person name="Tanaka T."/>
            <person name="Wu J."/>
            <person name="Zhou S."/>
            <person name="Childs K.L."/>
            <person name="Davidson R.M."/>
            <person name="Lin H."/>
            <person name="Quesada-Ocampo L."/>
            <person name="Vaillancourt B."/>
            <person name="Sakai H."/>
            <person name="Lee S.S."/>
            <person name="Kim J."/>
            <person name="Numa H."/>
            <person name="Itoh T."/>
            <person name="Buell C.R."/>
            <person name="Matsumoto T."/>
        </authorList>
    </citation>
    <scope>NUCLEOTIDE SEQUENCE [LARGE SCALE GENOMIC DNA]</scope>
    <source>
        <strain evidence="3">cv. Nipponbare</strain>
    </source>
</reference>